<dbReference type="GO" id="GO:0009313">
    <property type="term" value="P:oligosaccharide catabolic process"/>
    <property type="evidence" value="ECO:0007669"/>
    <property type="project" value="TreeGrafter"/>
</dbReference>
<organism evidence="6 7">
    <name type="scientific">Paenibacillus antri</name>
    <dbReference type="NCBI Taxonomy" id="2582848"/>
    <lineage>
        <taxon>Bacteria</taxon>
        <taxon>Bacillati</taxon>
        <taxon>Bacillota</taxon>
        <taxon>Bacilli</taxon>
        <taxon>Bacillales</taxon>
        <taxon>Paenibacillaceae</taxon>
        <taxon>Paenibacillus</taxon>
    </lineage>
</organism>
<dbReference type="InterPro" id="IPR015341">
    <property type="entry name" value="Glyco_hydro_38_cen"/>
</dbReference>
<comment type="similarity">
    <text evidence="1">Belongs to the glycosyl hydrolase 38 family.</text>
</comment>
<evidence type="ECO:0000256" key="1">
    <source>
        <dbReference type="ARBA" id="ARBA00009792"/>
    </source>
</evidence>
<dbReference type="InterPro" id="IPR041147">
    <property type="entry name" value="GH38_C"/>
</dbReference>
<sequence>MNTSKKISELTVTVDGLRGSLRAKKEQLQAIASLSKWQYTNEIVSVEQCPALHRNWEEARIRYAWPPQKSDKTFYRQVRIPAEFMGLKLTGSEALLEICLLIGSDIFINGERVYAVDYWADTKVVPIPLTAAVNGNEVYDIVIHCRKGDGLGYFHDADLRIGVVEEWLYTLDTFSEELRFVLFLLQNGDANTESHVRAVKDSLAAFSVSALEENRWEELERSIASVREKLRSFEPYAKKYRIYLVGHAHIDMNWLWPWSETEDLIRRDFESVDGMMEEYPDVCFSHSQAATYRAMQERYPELWARVKARIDQGRWDVTASTWVEGDLNMAGYETMIRQLVEGISYCRDELGVSPEICWEPDTFGHPATMPDILSQAGLKYYYFCRAGKGASLFWWEGEHGSRVLAFQDPRHYNGRIYASDIVPGTIEMAKDYGLSCNMYVYGIGDHGGGVTKQDIRRGIRLNESRLLPRFIFSGSTAFYRDVESSGVRLPVIQGELNTIFEGCYTSHGDIKRANRETEHALVQAESLTVIADAYSLASGTNPPPPAETEHALREPWRTQCFNQFHDIVCGCAIQVTYQEAVPASRDARSIAESRARRAMERTIPGSRGASDPVVTVFNSLSWSRTDIVTLQRSDFPQIEGWETGDEMINSSGNRTPIQKMNDGSVVFLAEEIPAYGFASYRYSKAAGAKADGSNVVSAGGGRTHILENNRYRLAVDSGSGTITSLLDKTLQRELTSKAGFNLLEVHDEAPHGMSAWHIGPITRIHRLVRGAEVSAVTNGPVVQSIAVVHRHQSSEIRQEIRMYAGIERIDVLTRVNWQEKGTAEADAPMLKVSFATQLQSPDAVFDIPFGTIRREANGQEVPAIHWCGVSEAESPSSCGVTLLNNGKFGCSIQGSTISLTLLRSSYEPDNLPDLGLHEFAYSVYPHASDWKAGQADRRAWEFNQPMAAHMSESGDAPLSEPFGAIRIEELGSSGWQPSEGLLATAFKPAFGSSGTEADYVLRLFEPHNRPTRARIAFSFPVEFAEEVNLVEDKIRRLALEDDRRLDLGNLSPGAIVTLRLRAAKSERPN</sequence>
<gene>
    <name evidence="6" type="ORF">FE782_00660</name>
</gene>
<dbReference type="SUPFAM" id="SSF74650">
    <property type="entry name" value="Galactose mutarotase-like"/>
    <property type="match status" value="1"/>
</dbReference>
<dbReference type="GO" id="GO:0030246">
    <property type="term" value="F:carbohydrate binding"/>
    <property type="evidence" value="ECO:0007669"/>
    <property type="project" value="InterPro"/>
</dbReference>
<dbReference type="Pfam" id="PF07748">
    <property type="entry name" value="Glyco_hydro_38C"/>
    <property type="match status" value="1"/>
</dbReference>
<dbReference type="InterPro" id="IPR011330">
    <property type="entry name" value="Glyco_hydro/deAcase_b/a-brl"/>
</dbReference>
<comment type="caution">
    <text evidence="6">The sequence shown here is derived from an EMBL/GenBank/DDBJ whole genome shotgun (WGS) entry which is preliminary data.</text>
</comment>
<dbReference type="PANTHER" id="PTHR46017">
    <property type="entry name" value="ALPHA-MANNOSIDASE 2C1"/>
    <property type="match status" value="1"/>
</dbReference>
<accession>A0A5R9GBR4</accession>
<keyword evidence="2" id="KW-0479">Metal-binding</keyword>
<dbReference type="InterPro" id="IPR027291">
    <property type="entry name" value="Glyco_hydro_38_N_sf"/>
</dbReference>
<evidence type="ECO:0000313" key="7">
    <source>
        <dbReference type="Proteomes" id="UP000309676"/>
    </source>
</evidence>
<protein>
    <submittedName>
        <fullName evidence="6">Alpha-mannosidase</fullName>
    </submittedName>
</protein>
<dbReference type="Pfam" id="PF09261">
    <property type="entry name" value="Alpha-mann_mid"/>
    <property type="match status" value="1"/>
</dbReference>
<dbReference type="Pfam" id="PF17677">
    <property type="entry name" value="Glyco_hydro38C2"/>
    <property type="match status" value="1"/>
</dbReference>
<evidence type="ECO:0000259" key="5">
    <source>
        <dbReference type="SMART" id="SM00872"/>
    </source>
</evidence>
<evidence type="ECO:0000313" key="6">
    <source>
        <dbReference type="EMBL" id="TLS53902.1"/>
    </source>
</evidence>
<evidence type="ECO:0000256" key="4">
    <source>
        <dbReference type="ARBA" id="ARBA00023295"/>
    </source>
</evidence>
<evidence type="ECO:0000256" key="2">
    <source>
        <dbReference type="ARBA" id="ARBA00022723"/>
    </source>
</evidence>
<dbReference type="InterPro" id="IPR028995">
    <property type="entry name" value="Glyco_hydro_57/38_cen_sf"/>
</dbReference>
<dbReference type="SUPFAM" id="SSF88688">
    <property type="entry name" value="Families 57/38 glycoside transferase middle domain"/>
    <property type="match status" value="1"/>
</dbReference>
<dbReference type="CDD" id="cd10789">
    <property type="entry name" value="GH38N_AMII_ER_cytosolic"/>
    <property type="match status" value="1"/>
</dbReference>
<dbReference type="InterPro" id="IPR011013">
    <property type="entry name" value="Gal_mutarotase_sf_dom"/>
</dbReference>
<dbReference type="AlphaFoldDB" id="A0A5R9GBR4"/>
<dbReference type="InterPro" id="IPR011682">
    <property type="entry name" value="Glyco_hydro_38_C"/>
</dbReference>
<dbReference type="SMART" id="SM00872">
    <property type="entry name" value="Alpha-mann_mid"/>
    <property type="match status" value="1"/>
</dbReference>
<keyword evidence="7" id="KW-1185">Reference proteome</keyword>
<dbReference type="OrthoDB" id="9772207at2"/>
<dbReference type="RefSeq" id="WP_138191478.1">
    <property type="nucleotide sequence ID" value="NZ_VCIW01000001.1"/>
</dbReference>
<dbReference type="GO" id="GO:0004559">
    <property type="term" value="F:alpha-mannosidase activity"/>
    <property type="evidence" value="ECO:0007669"/>
    <property type="project" value="InterPro"/>
</dbReference>
<name>A0A5R9GBR4_9BACL</name>
<dbReference type="GO" id="GO:0046872">
    <property type="term" value="F:metal ion binding"/>
    <property type="evidence" value="ECO:0007669"/>
    <property type="project" value="UniProtKB-KW"/>
</dbReference>
<keyword evidence="3" id="KW-0378">Hydrolase</keyword>
<evidence type="ECO:0000256" key="3">
    <source>
        <dbReference type="ARBA" id="ARBA00022801"/>
    </source>
</evidence>
<keyword evidence="4" id="KW-0326">Glycosidase</keyword>
<dbReference type="InterPro" id="IPR000602">
    <property type="entry name" value="Glyco_hydro_38_N"/>
</dbReference>
<dbReference type="Proteomes" id="UP000309676">
    <property type="component" value="Unassembled WGS sequence"/>
</dbReference>
<dbReference type="Gene3D" id="3.20.110.10">
    <property type="entry name" value="Glycoside hydrolase 38, N terminal domain"/>
    <property type="match status" value="1"/>
</dbReference>
<reference evidence="6 7" key="1">
    <citation type="submission" date="2019-05" db="EMBL/GenBank/DDBJ databases">
        <authorList>
            <person name="Narsing Rao M.P."/>
            <person name="Li W.J."/>
        </authorList>
    </citation>
    <scope>NUCLEOTIDE SEQUENCE [LARGE SCALE GENOMIC DNA]</scope>
    <source>
        <strain evidence="6 7">SYSU_K30003</strain>
    </source>
</reference>
<proteinExistence type="inferred from homology"/>
<dbReference type="EMBL" id="VCIW01000001">
    <property type="protein sequence ID" value="TLS53902.1"/>
    <property type="molecule type" value="Genomic_DNA"/>
</dbReference>
<feature type="domain" description="Glycoside hydrolase family 38 central" evidence="5">
    <location>
        <begin position="501"/>
        <end position="584"/>
    </location>
</feature>
<dbReference type="PANTHER" id="PTHR46017:SF1">
    <property type="entry name" value="ALPHA-MANNOSIDASE 2C1"/>
    <property type="match status" value="1"/>
</dbReference>
<dbReference type="Gene3D" id="1.20.1270.50">
    <property type="entry name" value="Glycoside hydrolase family 38, central domain"/>
    <property type="match status" value="1"/>
</dbReference>
<dbReference type="SUPFAM" id="SSF88713">
    <property type="entry name" value="Glycoside hydrolase/deacetylase"/>
    <property type="match status" value="1"/>
</dbReference>
<dbReference type="Gene3D" id="2.70.98.30">
    <property type="entry name" value="Golgi alpha-mannosidase II, domain 4"/>
    <property type="match status" value="1"/>
</dbReference>
<dbReference type="GO" id="GO:0006013">
    <property type="term" value="P:mannose metabolic process"/>
    <property type="evidence" value="ECO:0007669"/>
    <property type="project" value="InterPro"/>
</dbReference>
<dbReference type="InterPro" id="IPR037094">
    <property type="entry name" value="Glyco_hydro_38_cen_sf"/>
</dbReference>
<dbReference type="Pfam" id="PF01074">
    <property type="entry name" value="Glyco_hydro_38N"/>
    <property type="match status" value="1"/>
</dbReference>